<keyword evidence="11" id="KW-1185">Reference proteome</keyword>
<feature type="region of interest" description="Disordered" evidence="7">
    <location>
        <begin position="289"/>
        <end position="308"/>
    </location>
</feature>
<feature type="domain" description="Integrase catalytic" evidence="9">
    <location>
        <begin position="781"/>
        <end position="893"/>
    </location>
</feature>
<dbReference type="Gene3D" id="3.30.420.10">
    <property type="entry name" value="Ribonuclease H-like superfamily/Ribonuclease H"/>
    <property type="match status" value="1"/>
</dbReference>
<feature type="transmembrane region" description="Helical" evidence="8">
    <location>
        <begin position="1022"/>
        <end position="1040"/>
    </location>
</feature>
<keyword evidence="2" id="KW-0548">Nucleotidyltransferase</keyword>
<dbReference type="InterPro" id="IPR001969">
    <property type="entry name" value="Aspartic_peptidase_AS"/>
</dbReference>
<keyword evidence="8" id="KW-1133">Transmembrane helix</keyword>
<evidence type="ECO:0000256" key="3">
    <source>
        <dbReference type="ARBA" id="ARBA00022722"/>
    </source>
</evidence>
<keyword evidence="3" id="KW-0540">Nuclease</keyword>
<dbReference type="InterPro" id="IPR036397">
    <property type="entry name" value="RNaseH_sf"/>
</dbReference>
<evidence type="ECO:0000256" key="6">
    <source>
        <dbReference type="ARBA" id="ARBA00022918"/>
    </source>
</evidence>
<evidence type="ECO:0000256" key="1">
    <source>
        <dbReference type="ARBA" id="ARBA00022679"/>
    </source>
</evidence>
<reference evidence="10" key="2">
    <citation type="submission" date="2025-09" db="UniProtKB">
        <authorList>
            <consortium name="Ensembl"/>
        </authorList>
    </citation>
    <scope>IDENTIFICATION</scope>
</reference>
<reference evidence="10" key="1">
    <citation type="submission" date="2025-08" db="UniProtKB">
        <authorList>
            <consortium name="Ensembl"/>
        </authorList>
    </citation>
    <scope>IDENTIFICATION</scope>
</reference>
<dbReference type="InterPro" id="IPR012337">
    <property type="entry name" value="RNaseH-like_sf"/>
</dbReference>
<accession>A0A8C3SK50</accession>
<feature type="region of interest" description="Disordered" evidence="7">
    <location>
        <begin position="1"/>
        <end position="73"/>
    </location>
</feature>
<evidence type="ECO:0000256" key="7">
    <source>
        <dbReference type="SAM" id="MobiDB-lite"/>
    </source>
</evidence>
<evidence type="ECO:0000256" key="2">
    <source>
        <dbReference type="ARBA" id="ARBA00022695"/>
    </source>
</evidence>
<keyword evidence="4" id="KW-0255">Endonuclease</keyword>
<keyword evidence="8" id="KW-0472">Membrane</keyword>
<dbReference type="PANTHER" id="PTHR41694:SF3">
    <property type="entry name" value="RNA-DIRECTED DNA POLYMERASE-RELATED"/>
    <property type="match status" value="1"/>
</dbReference>
<evidence type="ECO:0000256" key="4">
    <source>
        <dbReference type="ARBA" id="ARBA00022759"/>
    </source>
</evidence>
<dbReference type="GO" id="GO:0003964">
    <property type="term" value="F:RNA-directed DNA polymerase activity"/>
    <property type="evidence" value="ECO:0007669"/>
    <property type="project" value="UniProtKB-KW"/>
</dbReference>
<keyword evidence="1" id="KW-0808">Transferase</keyword>
<dbReference type="PROSITE" id="PS50994">
    <property type="entry name" value="INTEGRASE"/>
    <property type="match status" value="1"/>
</dbReference>
<protein>
    <recommendedName>
        <fullName evidence="9">Integrase catalytic domain-containing protein</fullName>
    </recommendedName>
</protein>
<dbReference type="GO" id="GO:0015074">
    <property type="term" value="P:DNA integration"/>
    <property type="evidence" value="ECO:0007669"/>
    <property type="project" value="InterPro"/>
</dbReference>
<evidence type="ECO:0000256" key="5">
    <source>
        <dbReference type="ARBA" id="ARBA00022801"/>
    </source>
</evidence>
<dbReference type="AlphaFoldDB" id="A0A8C3SK50"/>
<dbReference type="Ensembl" id="ENSCSRT00000014922.1">
    <property type="protein sequence ID" value="ENSCSRP00000014318.1"/>
    <property type="gene ID" value="ENSCSRG00000010971.1"/>
</dbReference>
<evidence type="ECO:0000313" key="11">
    <source>
        <dbReference type="Proteomes" id="UP000694403"/>
    </source>
</evidence>
<dbReference type="SUPFAM" id="SSF53098">
    <property type="entry name" value="Ribonuclease H-like"/>
    <property type="match status" value="2"/>
</dbReference>
<evidence type="ECO:0000313" key="10">
    <source>
        <dbReference type="Ensembl" id="ENSCSRP00000014318.1"/>
    </source>
</evidence>
<dbReference type="PROSITE" id="PS00141">
    <property type="entry name" value="ASP_PROTEASE"/>
    <property type="match status" value="1"/>
</dbReference>
<dbReference type="GO" id="GO:0006508">
    <property type="term" value="P:proteolysis"/>
    <property type="evidence" value="ECO:0007669"/>
    <property type="project" value="InterPro"/>
</dbReference>
<dbReference type="GO" id="GO:0004519">
    <property type="term" value="F:endonuclease activity"/>
    <property type="evidence" value="ECO:0007669"/>
    <property type="project" value="UniProtKB-KW"/>
</dbReference>
<dbReference type="GO" id="GO:0004190">
    <property type="term" value="F:aspartic-type endopeptidase activity"/>
    <property type="evidence" value="ECO:0007669"/>
    <property type="project" value="InterPro"/>
</dbReference>
<sequence>MASAKEAVSQPSQKGPPPPTASQPSPNNTPEHPPPYVHPEAPLPLEKTPLYPALPSAPPNAQAHTPPPTVTSSEALPISISRIKVDGQGNATQVTEFRLRSKAEMKEFISDTARGANELPLLWLGRLALEHGQELVNREEGIVLARTSSWSRGLTGSMVISNTAWPLTAPALAFLHLQHSLQGIQVPKGSVKDLSSLRCAIAGGSIMLWSPAQHPLGLTQAQINQVNAFRHVVDPTEIPINEDAIDLAMDNSTTPDTGTVLWLRGYAGRPIGQLYEALERVRWPSAQALPISSHPPHTSPQPRSRHPEHSFVERKIFGFLLYKGLTKEVVRKLSSEQQRALAIALGWEERLEPSQPKKRITAGCLAAASTRPGDSRPYYPLVFDKGLVTPFLLDTGAQVSIIPPHVPHTPTGHTIYVQGLNSTEPRPEVKVHAYINHTPVTFQALVGPTPLLRVKELRRFNLAEAVLEALPVTLSGTSAPHEPELLNPTPWKYRPIPTAPAFLHLQHSLQGIQVPKGSVKDLSSLRCAIAGGSIMPWSPAQHPLELTQAQINQVNASSTTAPTEPGAIAQLSAYASWIVSDGGTSPSPRAGMLCAPCNTLKVKPLNFSSSAQKAEAEGVLLAASHIVAAHPKTRVVLGVDSSYCVSILVGEGQPTTPEEAWAQITQLAAQSKMPWFVTHCPSHRSNRNPLHSSLNLQLQEYKCDTSQVNIISCSNPFVTWLHDEWGHLPARALHQLLTDRGTRTSSVSRQQCTQAIQGCLSCQWAQVTNKPVYAHGAYSPKHFSPGKTWQMNLIGPLPGAKRYPKGLVIVDLGSRQLMCSSLRRSTAPAVSVALLQVIAAWGAPEEIQTDGGPPFTSKAIDQTVSQCGGHLQTHLPYHPQSSGVVEVIGGYVRFNPLSYSLTLQQIRGLSLGLEALANITAEGLRRTSDALMILANYAEQNRLLIQAILQKDFCVALKDLDPRFKGQCCLRLQPRWNNISAVANQLSSFAIQIRKECEQWDWWQAQWSSWGLGSWAQSIKQWLITVAIIPVAFLLGIAIVKQLIQRVVSALPLQARYSSIPLDSSEPSPLHYLDSENLYLDSEDL</sequence>
<dbReference type="PANTHER" id="PTHR41694">
    <property type="entry name" value="ENDOGENOUS RETROVIRUS GROUP K MEMBER POL PROTEIN"/>
    <property type="match status" value="1"/>
</dbReference>
<dbReference type="GO" id="GO:0035613">
    <property type="term" value="F:RNA stem-loop binding"/>
    <property type="evidence" value="ECO:0007669"/>
    <property type="project" value="TreeGrafter"/>
</dbReference>
<evidence type="ECO:0000256" key="8">
    <source>
        <dbReference type="SAM" id="Phobius"/>
    </source>
</evidence>
<keyword evidence="6" id="KW-0695">RNA-directed DNA polymerase</keyword>
<dbReference type="Proteomes" id="UP000694403">
    <property type="component" value="Unplaced"/>
</dbReference>
<name>A0A8C3SK50_CHESE</name>
<keyword evidence="5" id="KW-0378">Hydrolase</keyword>
<evidence type="ECO:0000259" key="9">
    <source>
        <dbReference type="PROSITE" id="PS50994"/>
    </source>
</evidence>
<keyword evidence="8" id="KW-0812">Transmembrane</keyword>
<dbReference type="InterPro" id="IPR021109">
    <property type="entry name" value="Peptidase_aspartic_dom_sf"/>
</dbReference>
<dbReference type="SUPFAM" id="SSF50630">
    <property type="entry name" value="Acid proteases"/>
    <property type="match status" value="1"/>
</dbReference>
<dbReference type="Pfam" id="PF00665">
    <property type="entry name" value="rve"/>
    <property type="match status" value="1"/>
</dbReference>
<proteinExistence type="predicted"/>
<organism evidence="10 11">
    <name type="scientific">Chelydra serpentina</name>
    <name type="common">Snapping turtle</name>
    <name type="synonym">Testudo serpentina</name>
    <dbReference type="NCBI Taxonomy" id="8475"/>
    <lineage>
        <taxon>Eukaryota</taxon>
        <taxon>Metazoa</taxon>
        <taxon>Chordata</taxon>
        <taxon>Craniata</taxon>
        <taxon>Vertebrata</taxon>
        <taxon>Euteleostomi</taxon>
        <taxon>Archelosauria</taxon>
        <taxon>Testudinata</taxon>
        <taxon>Testudines</taxon>
        <taxon>Cryptodira</taxon>
        <taxon>Durocryptodira</taxon>
        <taxon>Americhelydia</taxon>
        <taxon>Chelydroidea</taxon>
        <taxon>Chelydridae</taxon>
        <taxon>Chelydra</taxon>
    </lineage>
</organism>
<dbReference type="InterPro" id="IPR001584">
    <property type="entry name" value="Integrase_cat-core"/>
</dbReference>